<dbReference type="InterPro" id="IPR036388">
    <property type="entry name" value="WH-like_DNA-bd_sf"/>
</dbReference>
<feature type="domain" description="HTH gntR-type" evidence="4">
    <location>
        <begin position="18"/>
        <end position="85"/>
    </location>
</feature>
<gene>
    <name evidence="5" type="ORF">GCM10010517_56930</name>
</gene>
<organism evidence="5 6">
    <name type="scientific">Streptosporangium fragile</name>
    <dbReference type="NCBI Taxonomy" id="46186"/>
    <lineage>
        <taxon>Bacteria</taxon>
        <taxon>Bacillati</taxon>
        <taxon>Actinomycetota</taxon>
        <taxon>Actinomycetes</taxon>
        <taxon>Streptosporangiales</taxon>
        <taxon>Streptosporangiaceae</taxon>
        <taxon>Streptosporangium</taxon>
    </lineage>
</organism>
<dbReference type="Proteomes" id="UP001500831">
    <property type="component" value="Unassembled WGS sequence"/>
</dbReference>
<dbReference type="RefSeq" id="WP_344978020.1">
    <property type="nucleotide sequence ID" value="NZ_BAAAVI010000049.1"/>
</dbReference>
<dbReference type="InterPro" id="IPR011711">
    <property type="entry name" value="GntR_C"/>
</dbReference>
<dbReference type="PROSITE" id="PS50949">
    <property type="entry name" value="HTH_GNTR"/>
    <property type="match status" value="1"/>
</dbReference>
<dbReference type="SMART" id="SM00345">
    <property type="entry name" value="HTH_GNTR"/>
    <property type="match status" value="1"/>
</dbReference>
<dbReference type="Gene3D" id="1.10.10.10">
    <property type="entry name" value="Winged helix-like DNA-binding domain superfamily/Winged helix DNA-binding domain"/>
    <property type="match status" value="1"/>
</dbReference>
<evidence type="ECO:0000259" key="4">
    <source>
        <dbReference type="PROSITE" id="PS50949"/>
    </source>
</evidence>
<dbReference type="Pfam" id="PF07729">
    <property type="entry name" value="FCD"/>
    <property type="match status" value="1"/>
</dbReference>
<dbReference type="Pfam" id="PF00392">
    <property type="entry name" value="GntR"/>
    <property type="match status" value="1"/>
</dbReference>
<reference evidence="5 6" key="1">
    <citation type="journal article" date="2019" name="Int. J. Syst. Evol. Microbiol.">
        <title>The Global Catalogue of Microorganisms (GCM) 10K type strain sequencing project: providing services to taxonomists for standard genome sequencing and annotation.</title>
        <authorList>
            <consortium name="The Broad Institute Genomics Platform"/>
            <consortium name="The Broad Institute Genome Sequencing Center for Infectious Disease"/>
            <person name="Wu L."/>
            <person name="Ma J."/>
        </authorList>
    </citation>
    <scope>NUCLEOTIDE SEQUENCE [LARGE SCALE GENOMIC DNA]</scope>
    <source>
        <strain evidence="5 6">JCM 6242</strain>
    </source>
</reference>
<evidence type="ECO:0000313" key="6">
    <source>
        <dbReference type="Proteomes" id="UP001500831"/>
    </source>
</evidence>
<sequence length="239" mass="26516">MTNALPATASQSVRAERAFTVDALAESLGRRISDGEFEVGTWIRQAKLAEEYGVSRTPVALALSRLEAVGVVERIANRGFRVRLPTTRDVMEVVEVRALLEGHAAFLAAERISAAQLERLRAAVKQFREVVSGLQEGRPEGWARSRWHEANALFHATIFEAAGNRQLKTSSDLLHNRLPRNATWSAMRADIRLLSQNANQHEGIALAIDLREGDRARRLAIAHVETARDIMCAHLEELA</sequence>
<dbReference type="SUPFAM" id="SSF46785">
    <property type="entry name" value="Winged helix' DNA-binding domain"/>
    <property type="match status" value="1"/>
</dbReference>
<dbReference type="SUPFAM" id="SSF48008">
    <property type="entry name" value="GntR ligand-binding domain-like"/>
    <property type="match status" value="1"/>
</dbReference>
<evidence type="ECO:0000256" key="3">
    <source>
        <dbReference type="ARBA" id="ARBA00023163"/>
    </source>
</evidence>
<evidence type="ECO:0000256" key="1">
    <source>
        <dbReference type="ARBA" id="ARBA00023015"/>
    </source>
</evidence>
<keyword evidence="3" id="KW-0804">Transcription</keyword>
<keyword evidence="2" id="KW-0238">DNA-binding</keyword>
<proteinExistence type="predicted"/>
<evidence type="ECO:0000313" key="5">
    <source>
        <dbReference type="EMBL" id="GAA2892409.1"/>
    </source>
</evidence>
<name>A0ABN3W5R6_9ACTN</name>
<dbReference type="PANTHER" id="PTHR43537:SF24">
    <property type="entry name" value="GLUCONATE OPERON TRANSCRIPTIONAL REPRESSOR"/>
    <property type="match status" value="1"/>
</dbReference>
<accession>A0ABN3W5R6</accession>
<dbReference type="InterPro" id="IPR000524">
    <property type="entry name" value="Tscrpt_reg_HTH_GntR"/>
</dbReference>
<evidence type="ECO:0000256" key="2">
    <source>
        <dbReference type="ARBA" id="ARBA00023125"/>
    </source>
</evidence>
<dbReference type="EMBL" id="BAAAVI010000049">
    <property type="protein sequence ID" value="GAA2892409.1"/>
    <property type="molecule type" value="Genomic_DNA"/>
</dbReference>
<dbReference type="InterPro" id="IPR008920">
    <property type="entry name" value="TF_FadR/GntR_C"/>
</dbReference>
<dbReference type="InterPro" id="IPR036390">
    <property type="entry name" value="WH_DNA-bd_sf"/>
</dbReference>
<dbReference type="SMART" id="SM00895">
    <property type="entry name" value="FCD"/>
    <property type="match status" value="1"/>
</dbReference>
<dbReference type="PANTHER" id="PTHR43537">
    <property type="entry name" value="TRANSCRIPTIONAL REGULATOR, GNTR FAMILY"/>
    <property type="match status" value="1"/>
</dbReference>
<keyword evidence="1" id="KW-0805">Transcription regulation</keyword>
<comment type="caution">
    <text evidence="5">The sequence shown here is derived from an EMBL/GenBank/DDBJ whole genome shotgun (WGS) entry which is preliminary data.</text>
</comment>
<dbReference type="CDD" id="cd07377">
    <property type="entry name" value="WHTH_GntR"/>
    <property type="match status" value="1"/>
</dbReference>
<dbReference type="Gene3D" id="1.20.120.530">
    <property type="entry name" value="GntR ligand-binding domain-like"/>
    <property type="match status" value="1"/>
</dbReference>
<keyword evidence="6" id="KW-1185">Reference proteome</keyword>
<protein>
    <submittedName>
        <fullName evidence="5">GntR family transcriptional regulator</fullName>
    </submittedName>
</protein>